<dbReference type="Proteomes" id="UP000246352">
    <property type="component" value="Unassembled WGS sequence"/>
</dbReference>
<dbReference type="RefSeq" id="WP_110033340.1">
    <property type="nucleotide sequence ID" value="NZ_QGTR01000004.1"/>
</dbReference>
<dbReference type="AlphaFoldDB" id="A0A317PMA6"/>
<organism evidence="2 3">
    <name type="scientific">Hoeflea marina</name>
    <dbReference type="NCBI Taxonomy" id="274592"/>
    <lineage>
        <taxon>Bacteria</taxon>
        <taxon>Pseudomonadati</taxon>
        <taxon>Pseudomonadota</taxon>
        <taxon>Alphaproteobacteria</taxon>
        <taxon>Hyphomicrobiales</taxon>
        <taxon>Rhizobiaceae</taxon>
        <taxon>Hoeflea</taxon>
    </lineage>
</organism>
<accession>A0A317PMA6</accession>
<reference evidence="2 3" key="1">
    <citation type="submission" date="2018-05" db="EMBL/GenBank/DDBJ databases">
        <title>Genomic Encyclopedia of Type Strains, Phase IV (KMG-IV): sequencing the most valuable type-strain genomes for metagenomic binning, comparative biology and taxonomic classification.</title>
        <authorList>
            <person name="Goeker M."/>
        </authorList>
    </citation>
    <scope>NUCLEOTIDE SEQUENCE [LARGE SCALE GENOMIC DNA]</scope>
    <source>
        <strain evidence="2 3">DSM 16791</strain>
    </source>
</reference>
<evidence type="ECO:0000256" key="1">
    <source>
        <dbReference type="SAM" id="MobiDB-lite"/>
    </source>
</evidence>
<name>A0A317PMA6_9HYPH</name>
<sequence length="94" mass="9870">MLITAAPPVSPAPSRRVPAPSVTTTPASVRHPSAAADRSARIEWPRDSVPALNAELIAAGRTQLAFAGKPGVLDSGADFWDMLAVTLEAERRRG</sequence>
<proteinExistence type="predicted"/>
<comment type="caution">
    <text evidence="2">The sequence shown here is derived from an EMBL/GenBank/DDBJ whole genome shotgun (WGS) entry which is preliminary data.</text>
</comment>
<dbReference type="EMBL" id="QGTR01000004">
    <property type="protein sequence ID" value="PWV99203.1"/>
    <property type="molecule type" value="Genomic_DNA"/>
</dbReference>
<evidence type="ECO:0000313" key="3">
    <source>
        <dbReference type="Proteomes" id="UP000246352"/>
    </source>
</evidence>
<protein>
    <submittedName>
        <fullName evidence="2">Uncharacterized protein</fullName>
    </submittedName>
</protein>
<gene>
    <name evidence="2" type="ORF">DFR52_104496</name>
</gene>
<dbReference type="OrthoDB" id="8117512at2"/>
<feature type="region of interest" description="Disordered" evidence="1">
    <location>
        <begin position="1"/>
        <end position="40"/>
    </location>
</feature>
<feature type="compositionally biased region" description="Low complexity" evidence="1">
    <location>
        <begin position="12"/>
        <end position="22"/>
    </location>
</feature>
<keyword evidence="3" id="KW-1185">Reference proteome</keyword>
<evidence type="ECO:0000313" key="2">
    <source>
        <dbReference type="EMBL" id="PWV99203.1"/>
    </source>
</evidence>